<dbReference type="CDD" id="cd18809">
    <property type="entry name" value="SF1_C_RecD"/>
    <property type="match status" value="1"/>
</dbReference>
<name>A0A8T2A7F0_9BRAS</name>
<protein>
    <recommendedName>
        <fullName evidence="1">ATP-dependent DNA helicase</fullName>
        <ecNumber evidence="1">5.6.2.3</ecNumber>
    </recommendedName>
</protein>
<evidence type="ECO:0000313" key="6">
    <source>
        <dbReference type="EMBL" id="KAG7567942.1"/>
    </source>
</evidence>
<reference evidence="6 7" key="1">
    <citation type="submission" date="2020-12" db="EMBL/GenBank/DDBJ databases">
        <title>Concerted genomic and epigenomic changes stabilize Arabidopsis allopolyploids.</title>
        <authorList>
            <person name="Chen Z."/>
        </authorList>
    </citation>
    <scope>NUCLEOTIDE SEQUENCE [LARGE SCALE GENOMIC DNA]</scope>
    <source>
        <strain evidence="6">Allo738</strain>
        <tissue evidence="6">Leaf</tissue>
    </source>
</reference>
<keyword evidence="1" id="KW-0547">Nucleotide-binding</keyword>
<evidence type="ECO:0000259" key="4">
    <source>
        <dbReference type="Pfam" id="PF14214"/>
    </source>
</evidence>
<evidence type="ECO:0000256" key="1">
    <source>
        <dbReference type="RuleBase" id="RU363044"/>
    </source>
</evidence>
<keyword evidence="1 6" id="KW-0347">Helicase</keyword>
<keyword evidence="7" id="KW-1185">Reference proteome</keyword>
<dbReference type="FunFam" id="3.40.50.300:FF:002884">
    <property type="entry name" value="ATP-dependent DNA helicase"/>
    <property type="match status" value="1"/>
</dbReference>
<sequence length="1862" mass="212662">MASSPTSLTEKPLSRKTFDDLEGVFCEEEVLFRFIHFWEARNHTRGNSLIGLELLLIDEKKFRIRSFNDFAAIVDRNGDLFDVIGQIRLITGDNLSAATSNAEAPKAANGKSKDKVFLHLLMKDGETIRIYLWDNIAAKFRTRWNASESKPSVLLLTTVNAKFLGGAVTLSSTSASRLFFDTDIAETTELSEQDPTFGSSSSSITKIETLTLNELHEFIENKNPQEISFQCVATIVNVLGEYHWNYVSCTYCNTMLEKLDTTMTCTTCKKPNKVGVLRYRFEITVSDENNGLATFVIFDREGIHFAGRRAPEVFASEYPEGDEPDECEVISKNTPQCILDIVGRTCKFQVKLTPYNFRATRQTFTVSRIIEDNIDIHSKSYQKEMATEEPEHATHITSAKAKNKADASAATNMVLPTPTMKLTQLHKNKVSPKEGKKVTPPRTPKYYDFRRKNAQTMRRAIILSKRLSKKQQEKTGNDPSTGEPIFTICCQQGRVKLPPIKQPPPYLEYLHANSKTFRINIRIYNSILAFTSMGAQIDHSVTYAAGPPVFRIHGQVFHRIGSLLPMSGQHPKFLQMYIIDTENEVSNRINTMSRRDSAAQLDEEIVAGLIGMLDEHNCLCMFFRKARDRFDGNNVEELRVQLVDKKGKGKQYDLPQIQEVAGLIVGDLTTNIGERDIVLELQSNHLQQIRDDHPLLMSLQYPLLFPYGEFGYHTEIPHAVTQIGERRRSFISIREYYAYQIQTRLNEGMTLIKGGRLLHQYLVDAYTSIEQERLRWAKNNQEQLRADLYNNVFDAVGKGDTDAKKIGKRIILPSSFTGGPRYMIEKYHDAMAICRTYGNPTLFITMTANPNWKEIKEHLATYGEVSGNERPDIECRVFKMKLKQFLKDLEQGTFFSPCKAVLHTIEFQKRGLPHAHILLWLDKTSKIPTPEEINAIISAELPNKTEDPLGFELVEKHMMHGPCGKDRPSSPCMAKQVCSKKYPRSYTAFTTIDKSGYIIYRRRRTSDNFVIKGGKNLDKQFVIPHNIDILKKYEAHINVEWCNTTNAVKYLFKYITKGVDKATILIEKGTTSTTTNETTKEFVKERDEIQEYLDCRYLSACEAMWRTFAYHIHKRKPAVQKLIIHLENQQTVTYKKADNLDWVLSRYGIEKTMFTEWMEMNKHCEEARGLTYVEFPKYFVWDADNKAWHRRRRGQNSTAIRTIGRIVNIHQNAGELYYLRILVNVVIGPTSYEDILTVGGEKKKSFKEACRARGILENDLEWHKVLDESTQWATPHQLRHLFVLLLIYCEVANPLGLWEHCWKALSEDVLHKRRREFGFHRLTLDEDELQQYTLIEVEQLLHQHDRSLTDFKEMPKPDKKILKELGNSLLKQESMYNRKKEKEEHEKHYRLLNSEQRTVYDAVLDSVANNLGKLFFLNGPGGTGKTFVYKTLIAKLRSSKQVVLPVASSGITALLLPGGRTAHSRFKIPLNLTEDSMCDVKPNTMLAELLLKTDLIIWDEAPMSHRHTFEALDRTLRDLMSTEDSSASGKMFGGKTVLLGGDFRQILPVITHGSRADTVLASISKSYIWDACNAKKGNENDEGQLVVIENRFLLQPTGDPLQQISQTTKMLNKDSQTRAESLTERAILTPRNETVDDINAYMLSQVPGELNEYLSYDSIANADTIGADYEALYPMEYLNSLEYPGMPKHKLSLKLGVPIMLMRNINQKEGLCNDTRLIVTRMGERVIEGEILTGTHAGNKVILPRIILSPPISDHPFTLRRRQFPIRVCYAMTINKSQGQSLKSVLLYLPTPVFSHGQLYVALSRVTSPEGLTILQGEDETENAVTNIVYKEIFKDIQKYQGYVGLSSIYPTLEQDNSTTNR</sequence>
<dbReference type="InterPro" id="IPR010285">
    <property type="entry name" value="DNA_helicase_pif1-like_DEAD"/>
</dbReference>
<dbReference type="Pfam" id="PF14214">
    <property type="entry name" value="Helitron_like_N"/>
    <property type="match status" value="1"/>
</dbReference>
<gene>
    <name evidence="6" type="ORF">ISN45_Aa04g007750</name>
</gene>
<organism evidence="6 7">
    <name type="scientific">Arabidopsis thaliana x Arabidopsis arenosa</name>
    <dbReference type="NCBI Taxonomy" id="1240361"/>
    <lineage>
        <taxon>Eukaryota</taxon>
        <taxon>Viridiplantae</taxon>
        <taxon>Streptophyta</taxon>
        <taxon>Embryophyta</taxon>
        <taxon>Tracheophyta</taxon>
        <taxon>Spermatophyta</taxon>
        <taxon>Magnoliopsida</taxon>
        <taxon>eudicotyledons</taxon>
        <taxon>Gunneridae</taxon>
        <taxon>Pentapetalae</taxon>
        <taxon>rosids</taxon>
        <taxon>malvids</taxon>
        <taxon>Brassicales</taxon>
        <taxon>Brassicaceae</taxon>
        <taxon>Camelineae</taxon>
        <taxon>Arabidopsis</taxon>
    </lineage>
</organism>
<feature type="region of interest" description="Disordered" evidence="2">
    <location>
        <begin position="427"/>
        <end position="446"/>
    </location>
</feature>
<comment type="catalytic activity">
    <reaction evidence="1">
        <text>ATP + H2O = ADP + phosphate + H(+)</text>
        <dbReference type="Rhea" id="RHEA:13065"/>
        <dbReference type="ChEBI" id="CHEBI:15377"/>
        <dbReference type="ChEBI" id="CHEBI:15378"/>
        <dbReference type="ChEBI" id="CHEBI:30616"/>
        <dbReference type="ChEBI" id="CHEBI:43474"/>
        <dbReference type="ChEBI" id="CHEBI:456216"/>
        <dbReference type="EC" id="5.6.2.3"/>
    </reaction>
</comment>
<dbReference type="GO" id="GO:0005524">
    <property type="term" value="F:ATP binding"/>
    <property type="evidence" value="ECO:0007669"/>
    <property type="project" value="UniProtKB-KW"/>
</dbReference>
<comment type="caution">
    <text evidence="6">The sequence shown here is derived from an EMBL/GenBank/DDBJ whole genome shotgun (WGS) entry which is preliminary data.</text>
</comment>
<feature type="domain" description="DNA helicase Pif1-like 2B" evidence="5">
    <location>
        <begin position="1676"/>
        <end position="1721"/>
    </location>
</feature>
<dbReference type="Pfam" id="PF05970">
    <property type="entry name" value="PIF1"/>
    <property type="match status" value="1"/>
</dbReference>
<keyword evidence="1" id="KW-0067">ATP-binding</keyword>
<dbReference type="PANTHER" id="PTHR10492:SF90">
    <property type="entry name" value="ATP-DEPENDENT DNA HELICASE"/>
    <property type="match status" value="1"/>
</dbReference>
<keyword evidence="1" id="KW-0378">Hydrolase</keyword>
<dbReference type="GO" id="GO:0000723">
    <property type="term" value="P:telomere maintenance"/>
    <property type="evidence" value="ECO:0007669"/>
    <property type="project" value="InterPro"/>
</dbReference>
<dbReference type="GO" id="GO:0006310">
    <property type="term" value="P:DNA recombination"/>
    <property type="evidence" value="ECO:0007669"/>
    <property type="project" value="UniProtKB-KW"/>
</dbReference>
<evidence type="ECO:0000259" key="5">
    <source>
        <dbReference type="Pfam" id="PF21530"/>
    </source>
</evidence>
<keyword evidence="1" id="KW-0227">DNA damage</keyword>
<evidence type="ECO:0000313" key="7">
    <source>
        <dbReference type="Proteomes" id="UP000694240"/>
    </source>
</evidence>
<feature type="domain" description="Helitron helicase-like" evidence="4">
    <location>
        <begin position="736"/>
        <end position="919"/>
    </location>
</feature>
<comment type="similarity">
    <text evidence="1">Belongs to the helicase family.</text>
</comment>
<comment type="cofactor">
    <cofactor evidence="1">
        <name>Mg(2+)</name>
        <dbReference type="ChEBI" id="CHEBI:18420"/>
    </cofactor>
</comment>
<evidence type="ECO:0000259" key="3">
    <source>
        <dbReference type="Pfam" id="PF05970"/>
    </source>
</evidence>
<dbReference type="PANTHER" id="PTHR10492">
    <property type="match status" value="1"/>
</dbReference>
<dbReference type="InterPro" id="IPR049163">
    <property type="entry name" value="Pif1-like_2B_dom"/>
</dbReference>
<dbReference type="InterPro" id="IPR025476">
    <property type="entry name" value="Helitron_helicase-like"/>
</dbReference>
<dbReference type="GO" id="GO:0043139">
    <property type="term" value="F:5'-3' DNA helicase activity"/>
    <property type="evidence" value="ECO:0007669"/>
    <property type="project" value="UniProtKB-EC"/>
</dbReference>
<feature type="domain" description="DNA helicase Pif1-like DEAD-box helicase" evidence="3">
    <location>
        <begin position="1392"/>
        <end position="1573"/>
    </location>
</feature>
<keyword evidence="1" id="KW-0233">DNA recombination</keyword>
<dbReference type="EMBL" id="JAEFBK010000009">
    <property type="protein sequence ID" value="KAG7567942.1"/>
    <property type="molecule type" value="Genomic_DNA"/>
</dbReference>
<dbReference type="GO" id="GO:0006281">
    <property type="term" value="P:DNA repair"/>
    <property type="evidence" value="ECO:0007669"/>
    <property type="project" value="UniProtKB-KW"/>
</dbReference>
<dbReference type="Proteomes" id="UP000694240">
    <property type="component" value="Chromosome 9"/>
</dbReference>
<dbReference type="EC" id="5.6.2.3" evidence="1"/>
<dbReference type="Pfam" id="PF21530">
    <property type="entry name" value="Pif1_2B_dom"/>
    <property type="match status" value="1"/>
</dbReference>
<accession>A0A8T2A7F0</accession>
<proteinExistence type="inferred from homology"/>
<dbReference type="GO" id="GO:0016787">
    <property type="term" value="F:hydrolase activity"/>
    <property type="evidence" value="ECO:0007669"/>
    <property type="project" value="UniProtKB-KW"/>
</dbReference>
<keyword evidence="1" id="KW-0234">DNA repair</keyword>
<evidence type="ECO:0000256" key="2">
    <source>
        <dbReference type="SAM" id="MobiDB-lite"/>
    </source>
</evidence>